<comment type="catalytic activity">
    <reaction evidence="1">
        <text>ATP + protein L-histidine = ADP + protein N-phospho-L-histidine.</text>
        <dbReference type="EC" id="2.7.13.3"/>
    </reaction>
</comment>
<dbReference type="EC" id="2.7.13.3" evidence="2"/>
<dbReference type="Gene3D" id="1.20.5.1930">
    <property type="match status" value="1"/>
</dbReference>
<keyword evidence="8" id="KW-0902">Two-component regulatory system</keyword>
<dbReference type="Proteomes" id="UP000273001">
    <property type="component" value="Chromosome"/>
</dbReference>
<proteinExistence type="predicted"/>
<dbReference type="GO" id="GO:0016301">
    <property type="term" value="F:kinase activity"/>
    <property type="evidence" value="ECO:0007669"/>
    <property type="project" value="UniProtKB-KW"/>
</dbReference>
<keyword evidence="4" id="KW-0808">Transferase</keyword>
<evidence type="ECO:0000256" key="4">
    <source>
        <dbReference type="ARBA" id="ARBA00022679"/>
    </source>
</evidence>
<evidence type="ECO:0000256" key="1">
    <source>
        <dbReference type="ARBA" id="ARBA00000085"/>
    </source>
</evidence>
<evidence type="ECO:0000313" key="10">
    <source>
        <dbReference type="EMBL" id="AYD88892.1"/>
    </source>
</evidence>
<dbReference type="Gene3D" id="3.30.565.10">
    <property type="entry name" value="Histidine kinase-like ATPase, C-terminal domain"/>
    <property type="match status" value="1"/>
</dbReference>
<sequence length="266" mass="28427">MAAVVPLGLYQTAVHQLFLLSCSLIPGMLLRHRDLALQREISSAADHLAYTRAVAREMHDLVAYSMSQAALRAQRAAADSTYPAEAQKEFSAIAAAAVDALHELRLVLGPLRRGQRFWPNSSLTHPDALGVDLETAVQAISDDLAASGFSVTFHSTGDSQCSRLQAATLSRVAREMGANILRHGTTYQPVTITLARRPEQVRLVMTNGVSVATSHNLPASGTGIQGMRERLAAIDGTLATLKEGDTWMASATVPLSPSSSTFPETP</sequence>
<evidence type="ECO:0000256" key="3">
    <source>
        <dbReference type="ARBA" id="ARBA00022553"/>
    </source>
</evidence>
<keyword evidence="5" id="KW-0547">Nucleotide-binding</keyword>
<accession>A0ABM6Z0Y0</accession>
<evidence type="ECO:0000259" key="9">
    <source>
        <dbReference type="Pfam" id="PF07730"/>
    </source>
</evidence>
<dbReference type="InterPro" id="IPR036890">
    <property type="entry name" value="HATPase_C_sf"/>
</dbReference>
<evidence type="ECO:0000256" key="8">
    <source>
        <dbReference type="ARBA" id="ARBA00023012"/>
    </source>
</evidence>
<protein>
    <recommendedName>
        <fullName evidence="2">histidine kinase</fullName>
        <ecNumber evidence="2">2.7.13.3</ecNumber>
    </recommendedName>
</protein>
<organism evidence="10 11">
    <name type="scientific">Actinomyces lilanjuaniae</name>
    <dbReference type="NCBI Taxonomy" id="2321394"/>
    <lineage>
        <taxon>Bacteria</taxon>
        <taxon>Bacillati</taxon>
        <taxon>Actinomycetota</taxon>
        <taxon>Actinomycetes</taxon>
        <taxon>Actinomycetales</taxon>
        <taxon>Actinomycetaceae</taxon>
        <taxon>Actinomyces</taxon>
    </lineage>
</organism>
<keyword evidence="11" id="KW-1185">Reference proteome</keyword>
<evidence type="ECO:0000256" key="2">
    <source>
        <dbReference type="ARBA" id="ARBA00012438"/>
    </source>
</evidence>
<evidence type="ECO:0000256" key="6">
    <source>
        <dbReference type="ARBA" id="ARBA00022777"/>
    </source>
</evidence>
<dbReference type="EMBL" id="CP032514">
    <property type="protein sequence ID" value="AYD88892.1"/>
    <property type="molecule type" value="Genomic_DNA"/>
</dbReference>
<name>A0ABM6Z0Y0_9ACTO</name>
<keyword evidence="7" id="KW-0067">ATP-binding</keyword>
<keyword evidence="6 10" id="KW-0418">Kinase</keyword>
<dbReference type="PANTHER" id="PTHR24421:SF10">
    <property type="entry name" value="NITRATE_NITRITE SENSOR PROTEIN NARQ"/>
    <property type="match status" value="1"/>
</dbReference>
<dbReference type="PANTHER" id="PTHR24421">
    <property type="entry name" value="NITRATE/NITRITE SENSOR PROTEIN NARX-RELATED"/>
    <property type="match status" value="1"/>
</dbReference>
<gene>
    <name evidence="10" type="ORF">D5R93_00335</name>
</gene>
<dbReference type="InterPro" id="IPR050482">
    <property type="entry name" value="Sensor_HK_TwoCompSys"/>
</dbReference>
<reference evidence="10 11" key="1">
    <citation type="submission" date="2018-09" db="EMBL/GenBank/DDBJ databases">
        <authorList>
            <person name="Li J."/>
        </authorList>
    </citation>
    <scope>NUCLEOTIDE SEQUENCE [LARGE SCALE GENOMIC DNA]</scope>
    <source>
        <strain evidence="10 11">2129</strain>
    </source>
</reference>
<evidence type="ECO:0000256" key="5">
    <source>
        <dbReference type="ARBA" id="ARBA00022741"/>
    </source>
</evidence>
<feature type="domain" description="Signal transduction histidine kinase subgroup 3 dimerisation and phosphoacceptor" evidence="9">
    <location>
        <begin position="53"/>
        <end position="114"/>
    </location>
</feature>
<dbReference type="InterPro" id="IPR011712">
    <property type="entry name" value="Sig_transdc_His_kin_sub3_dim/P"/>
</dbReference>
<evidence type="ECO:0000313" key="11">
    <source>
        <dbReference type="Proteomes" id="UP000273001"/>
    </source>
</evidence>
<evidence type="ECO:0000256" key="7">
    <source>
        <dbReference type="ARBA" id="ARBA00022840"/>
    </source>
</evidence>
<dbReference type="Pfam" id="PF07730">
    <property type="entry name" value="HisKA_3"/>
    <property type="match status" value="1"/>
</dbReference>
<keyword evidence="3" id="KW-0597">Phosphoprotein</keyword>